<dbReference type="OrthoDB" id="5829553at2"/>
<accession>A0A2N7K0A5</accession>
<evidence type="ECO:0000313" key="1">
    <source>
        <dbReference type="EMBL" id="PMM66442.1"/>
    </source>
</evidence>
<sequence>MSVKRLEQRAEFCQSFAIGTLALILLLTSFASNATSFSSNEMKAMYLLRIANFIRWDNESQMNSVDFCVIGDKEVSDVLTSFTNGETMRLLPIHVHQTVTTQCDITYFTVADEGFDNSLYSPNMITVSPTPNFTRMGGVVELVTVDNKTKPKINLDNAKRGNYIIGSNLLRIAVVEGN</sequence>
<comment type="caution">
    <text evidence="1">The sequence shown here is derived from an EMBL/GenBank/DDBJ whole genome shotgun (WGS) entry which is preliminary data.</text>
</comment>
<evidence type="ECO:0000313" key="2">
    <source>
        <dbReference type="Proteomes" id="UP000235406"/>
    </source>
</evidence>
<dbReference type="EMBL" id="MCZK01000146">
    <property type="protein sequence ID" value="PMM66442.1"/>
    <property type="molecule type" value="Genomic_DNA"/>
</dbReference>
<dbReference type="AlphaFoldDB" id="A0A2N7K0A5"/>
<organism evidence="1 2">
    <name type="scientific">Vibrio lentus</name>
    <dbReference type="NCBI Taxonomy" id="136468"/>
    <lineage>
        <taxon>Bacteria</taxon>
        <taxon>Pseudomonadati</taxon>
        <taxon>Pseudomonadota</taxon>
        <taxon>Gammaproteobacteria</taxon>
        <taxon>Vibrionales</taxon>
        <taxon>Vibrionaceae</taxon>
        <taxon>Vibrio</taxon>
    </lineage>
</organism>
<proteinExistence type="predicted"/>
<dbReference type="Proteomes" id="UP000235406">
    <property type="component" value="Unassembled WGS sequence"/>
</dbReference>
<dbReference type="Pfam" id="PF13689">
    <property type="entry name" value="DUF4154"/>
    <property type="match status" value="1"/>
</dbReference>
<protein>
    <recommendedName>
        <fullName evidence="3">YfiR family protein</fullName>
    </recommendedName>
</protein>
<dbReference type="InterPro" id="IPR025293">
    <property type="entry name" value="YfiR/HmsC-like"/>
</dbReference>
<reference evidence="2" key="1">
    <citation type="submission" date="2016-07" db="EMBL/GenBank/DDBJ databases">
        <title>Nontailed viruses are major unrecognized killers of bacteria in the ocean.</title>
        <authorList>
            <person name="Kauffman K."/>
            <person name="Hussain F."/>
            <person name="Yang J."/>
            <person name="Arevalo P."/>
            <person name="Brown J."/>
            <person name="Cutler M."/>
            <person name="Kelly L."/>
            <person name="Polz M.F."/>
        </authorList>
    </citation>
    <scope>NUCLEOTIDE SEQUENCE [LARGE SCALE GENOMIC DNA]</scope>
    <source>
        <strain evidence="2">10N.261.46.F8</strain>
    </source>
</reference>
<evidence type="ECO:0008006" key="3">
    <source>
        <dbReference type="Google" id="ProtNLM"/>
    </source>
</evidence>
<gene>
    <name evidence="1" type="ORF">BCT49_12110</name>
</gene>
<dbReference type="RefSeq" id="WP_102436913.1">
    <property type="nucleotide sequence ID" value="NZ_CAWNVI010000146.1"/>
</dbReference>
<name>A0A2N7K0A5_9VIBR</name>